<sequence>MPKAADEYYKRNVRLILIAATVVLGLWFAFEIINVLFLFFFAVVLTLVLNAPTMWLVSKKMSRTMAALIVFFAMLLFLFFIAWLVIPRILSQITTLVSNLPDYYFSLKEQLNSLLKDYPQLQKKLMINADIVNDLPSATSLLTSASRFSFTIIGGIFLLVVFFSIIAYMLINPAPLVETYLLIFPKEKRPKAAEALATASKMMVSWVWSNFIVGLIEAVAVFIFLSLMGIPGVWVWAGLTLFAEMIPKLGFYIMAIPPTLVALSIHPITALWVLVFYVAFDEISGDFLMPKIRSSTMNLHPVSTLFVMLAMASAFGLTGALIATPLTAFIKAYYETFILAEASKSHLKEEVKVVLNSKSEK</sequence>
<keyword evidence="5 6" id="KW-0472">Membrane</keyword>
<comment type="caution">
    <text evidence="7">The sequence shown here is derived from an EMBL/GenBank/DDBJ whole genome shotgun (WGS) entry which is preliminary data.</text>
</comment>
<proteinExistence type="inferred from homology"/>
<dbReference type="Proteomes" id="UP000267223">
    <property type="component" value="Unassembled WGS sequence"/>
</dbReference>
<evidence type="ECO:0000256" key="5">
    <source>
        <dbReference type="ARBA" id="ARBA00023136"/>
    </source>
</evidence>
<organism evidence="7 8">
    <name type="scientific">Hanamia caeni</name>
    <dbReference type="NCBI Taxonomy" id="2294116"/>
    <lineage>
        <taxon>Bacteria</taxon>
        <taxon>Pseudomonadati</taxon>
        <taxon>Bacteroidota</taxon>
        <taxon>Chitinophagia</taxon>
        <taxon>Chitinophagales</taxon>
        <taxon>Chitinophagaceae</taxon>
        <taxon>Hanamia</taxon>
    </lineage>
</organism>
<feature type="transmembrane region" description="Helical" evidence="6">
    <location>
        <begin position="148"/>
        <end position="171"/>
    </location>
</feature>
<accession>A0A3M9NR20</accession>
<keyword evidence="8" id="KW-1185">Reference proteome</keyword>
<feature type="transmembrane region" description="Helical" evidence="6">
    <location>
        <begin position="249"/>
        <end position="280"/>
    </location>
</feature>
<dbReference type="RefSeq" id="WP_123119172.1">
    <property type="nucleotide sequence ID" value="NZ_RJJR01000001.1"/>
</dbReference>
<dbReference type="AlphaFoldDB" id="A0A3M9NR20"/>
<gene>
    <name evidence="7" type="ORF">EFY79_02990</name>
</gene>
<protein>
    <submittedName>
        <fullName evidence="7">AI-2E family transporter</fullName>
    </submittedName>
</protein>
<dbReference type="EMBL" id="RJJR01000001">
    <property type="protein sequence ID" value="RNI40281.1"/>
    <property type="molecule type" value="Genomic_DNA"/>
</dbReference>
<dbReference type="InterPro" id="IPR002549">
    <property type="entry name" value="AI-2E-like"/>
</dbReference>
<feature type="transmembrane region" description="Helical" evidence="6">
    <location>
        <begin position="12"/>
        <end position="30"/>
    </location>
</feature>
<comment type="similarity">
    <text evidence="2">Belongs to the autoinducer-2 exporter (AI-2E) (TC 2.A.86) family.</text>
</comment>
<dbReference type="PANTHER" id="PTHR21716">
    <property type="entry name" value="TRANSMEMBRANE PROTEIN"/>
    <property type="match status" value="1"/>
</dbReference>
<feature type="transmembrane region" description="Helical" evidence="6">
    <location>
        <begin position="215"/>
        <end position="237"/>
    </location>
</feature>
<keyword evidence="3 6" id="KW-0812">Transmembrane</keyword>
<dbReference type="OrthoDB" id="9799225at2"/>
<dbReference type="GO" id="GO:0016020">
    <property type="term" value="C:membrane"/>
    <property type="evidence" value="ECO:0007669"/>
    <property type="project" value="UniProtKB-SubCell"/>
</dbReference>
<dbReference type="GO" id="GO:0055085">
    <property type="term" value="P:transmembrane transport"/>
    <property type="evidence" value="ECO:0007669"/>
    <property type="project" value="TreeGrafter"/>
</dbReference>
<feature type="transmembrane region" description="Helical" evidence="6">
    <location>
        <begin position="300"/>
        <end position="323"/>
    </location>
</feature>
<evidence type="ECO:0000256" key="4">
    <source>
        <dbReference type="ARBA" id="ARBA00022989"/>
    </source>
</evidence>
<feature type="transmembrane region" description="Helical" evidence="6">
    <location>
        <begin position="64"/>
        <end position="86"/>
    </location>
</feature>
<evidence type="ECO:0000256" key="2">
    <source>
        <dbReference type="ARBA" id="ARBA00009773"/>
    </source>
</evidence>
<evidence type="ECO:0000313" key="7">
    <source>
        <dbReference type="EMBL" id="RNI40281.1"/>
    </source>
</evidence>
<dbReference type="Pfam" id="PF01594">
    <property type="entry name" value="AI-2E_transport"/>
    <property type="match status" value="1"/>
</dbReference>
<reference evidence="7 8" key="1">
    <citation type="submission" date="2018-11" db="EMBL/GenBank/DDBJ databases">
        <title>Draft genome sequence of Ferruginibacter sp. BO-59.</title>
        <authorList>
            <person name="Im W.T."/>
        </authorList>
    </citation>
    <scope>NUCLEOTIDE SEQUENCE [LARGE SCALE GENOMIC DNA]</scope>
    <source>
        <strain evidence="7 8">BO-59</strain>
    </source>
</reference>
<evidence type="ECO:0000313" key="8">
    <source>
        <dbReference type="Proteomes" id="UP000267223"/>
    </source>
</evidence>
<name>A0A3M9NR20_9BACT</name>
<comment type="subcellular location">
    <subcellularLocation>
        <location evidence="1">Membrane</location>
        <topology evidence="1">Multi-pass membrane protein</topology>
    </subcellularLocation>
</comment>
<evidence type="ECO:0000256" key="3">
    <source>
        <dbReference type="ARBA" id="ARBA00022692"/>
    </source>
</evidence>
<evidence type="ECO:0000256" key="6">
    <source>
        <dbReference type="SAM" id="Phobius"/>
    </source>
</evidence>
<evidence type="ECO:0000256" key="1">
    <source>
        <dbReference type="ARBA" id="ARBA00004141"/>
    </source>
</evidence>
<keyword evidence="4 6" id="KW-1133">Transmembrane helix</keyword>
<dbReference type="PANTHER" id="PTHR21716:SF62">
    <property type="entry name" value="TRANSPORT PROTEIN YDBI-RELATED"/>
    <property type="match status" value="1"/>
</dbReference>
<feature type="transmembrane region" description="Helical" evidence="6">
    <location>
        <begin position="36"/>
        <end position="57"/>
    </location>
</feature>